<name>A0A6G8Q940_9ACTN</name>
<keyword evidence="2" id="KW-1185">Reference proteome</keyword>
<evidence type="ECO:0000313" key="2">
    <source>
        <dbReference type="Proteomes" id="UP000501452"/>
    </source>
</evidence>
<accession>A0A6G8Q940</accession>
<dbReference type="EMBL" id="CP045119">
    <property type="protein sequence ID" value="QIN82827.1"/>
    <property type="molecule type" value="Genomic_DNA"/>
</dbReference>
<dbReference type="Proteomes" id="UP000501452">
    <property type="component" value="Chromosome"/>
</dbReference>
<reference evidence="1 2" key="1">
    <citation type="submission" date="2019-10" db="EMBL/GenBank/DDBJ databases">
        <title>Rubrobacter sp nov SCSIO 52090 isolated from a deep-sea sediment in the South China Sea.</title>
        <authorList>
            <person name="Chen R.W."/>
        </authorList>
    </citation>
    <scope>NUCLEOTIDE SEQUENCE [LARGE SCALE GENOMIC DNA]</scope>
    <source>
        <strain evidence="1 2">SCSIO 52909</strain>
    </source>
</reference>
<protein>
    <submittedName>
        <fullName evidence="1">Uncharacterized protein</fullName>
    </submittedName>
</protein>
<organism evidence="1 2">
    <name type="scientific">Rubrobacter tropicus</name>
    <dbReference type="NCBI Taxonomy" id="2653851"/>
    <lineage>
        <taxon>Bacteria</taxon>
        <taxon>Bacillati</taxon>
        <taxon>Actinomycetota</taxon>
        <taxon>Rubrobacteria</taxon>
        <taxon>Rubrobacterales</taxon>
        <taxon>Rubrobacteraceae</taxon>
        <taxon>Rubrobacter</taxon>
    </lineage>
</organism>
<evidence type="ECO:0000313" key="1">
    <source>
        <dbReference type="EMBL" id="QIN82827.1"/>
    </source>
</evidence>
<gene>
    <name evidence="1" type="ORF">GBA63_09305</name>
</gene>
<sequence>MRKTDLRAYAAVRRLRENPNLGEFRMRAALAQIGIHLGARTVGRILAVNRKLYGLSMPKGPTKESHNFADFAPGSMD</sequence>
<dbReference type="KEGG" id="rub:GBA63_09305"/>
<dbReference type="AlphaFoldDB" id="A0A6G8Q940"/>
<proteinExistence type="predicted"/>
<dbReference type="RefSeq" id="WP_166175532.1">
    <property type="nucleotide sequence ID" value="NZ_CP045119.1"/>
</dbReference>